<organism>
    <name type="scientific">Saccharolobus islandicus LAL14/1</name>
    <dbReference type="NCBI Taxonomy" id="1241935"/>
    <lineage>
        <taxon>Archaea</taxon>
        <taxon>Thermoproteota</taxon>
        <taxon>Thermoprotei</taxon>
        <taxon>Sulfolobales</taxon>
        <taxon>Sulfolobaceae</taxon>
        <taxon>Saccharolobus</taxon>
    </lineage>
</organism>
<evidence type="ECO:0000313" key="3">
    <source>
        <dbReference type="Proteomes" id="UP000013006"/>
    </source>
</evidence>
<keyword evidence="1" id="KW-0812">Transmembrane</keyword>
<sequence>MWWIENKFILYTIYTELTKLLSTLKKWVLYLVSGIIFILWGLGWSIGAVSIGYNQEYHSYYLLYNSFVILISLGFLGLGSYFVFKAGELRKESTTC</sequence>
<dbReference type="EMBL" id="CP003928">
    <property type="protein sequence ID" value="AGJ61858.1"/>
    <property type="molecule type" value="Genomic_DNA"/>
</dbReference>
<dbReference type="KEGG" id="sic:SiL_0384"/>
<proteinExistence type="predicted"/>
<dbReference type="HOGENOM" id="CLU_2353336_0_0_2"/>
<name>M9U6Z7_SACIS</name>
<evidence type="ECO:0000256" key="1">
    <source>
        <dbReference type="SAM" id="Phobius"/>
    </source>
</evidence>
<feature type="transmembrane region" description="Helical" evidence="1">
    <location>
        <begin position="61"/>
        <end position="84"/>
    </location>
</feature>
<dbReference type="AlphaFoldDB" id="M9U6Z7"/>
<accession>M9U6Z7</accession>
<dbReference type="Proteomes" id="UP000013006">
    <property type="component" value="Chromosome"/>
</dbReference>
<feature type="transmembrane region" description="Helical" evidence="1">
    <location>
        <begin position="27"/>
        <end position="49"/>
    </location>
</feature>
<protein>
    <submittedName>
        <fullName evidence="2">Uncharacterized protein</fullName>
    </submittedName>
</protein>
<reference evidence="2 3" key="1">
    <citation type="journal article" date="2013" name="Open Biol.">
        <title>Genomics and genetics of Sulfolobus islandicus LAL14/1, a model hyperthermophilic archaeon.</title>
        <authorList>
            <person name="Jaubert C."/>
            <person name="Danioux C."/>
            <person name="Oberto J."/>
            <person name="Cortez D."/>
            <person name="Bize A."/>
            <person name="Krupovic M."/>
            <person name="She Q."/>
            <person name="Forterre P."/>
            <person name="Prangishvili D."/>
            <person name="Sezonov G."/>
        </authorList>
    </citation>
    <scope>NUCLEOTIDE SEQUENCE [LARGE SCALE GENOMIC DNA]</scope>
    <source>
        <strain evidence="2">LAL14/1</strain>
    </source>
</reference>
<evidence type="ECO:0000313" key="2">
    <source>
        <dbReference type="EMBL" id="AGJ61858.1"/>
    </source>
</evidence>
<keyword evidence="1" id="KW-0472">Membrane</keyword>
<keyword evidence="1" id="KW-1133">Transmembrane helix</keyword>
<gene>
    <name evidence="2" type="ORF">SiL_0384</name>
</gene>